<comment type="caution">
    <text evidence="1">The sequence shown here is derived from an EMBL/GenBank/DDBJ whole genome shotgun (WGS) entry which is preliminary data.</text>
</comment>
<sequence>MNAITPLQRWKRDDWTIPCTLQDASGTAVDLTGSQLFGELWLPGYQTFQPLTPANGGIVRVSDGQGKFKVVAPRALTALATSGFAGSDPRERTRILVYRIDTLGTRQTLGVIVFDVFDVADTRTIDQIPAAALVSQSTTLTLIVATAQGAAGPSQIAAAAITDGTEIGRSVLRATDAAAARAALGVPSIGRSAVNDTNYPVKATDTYVGVAALTAPRTLTLPPAATYPPGQPLCIADESGACGTSNPIIIAAAGQDSIGSEPNVTMQSPYQKAVLHSNGSNLWTL</sequence>
<dbReference type="EMBL" id="JAUSVV010000014">
    <property type="protein sequence ID" value="MDQ0444676.1"/>
    <property type="molecule type" value="Genomic_DNA"/>
</dbReference>
<dbReference type="RefSeq" id="WP_238249388.1">
    <property type="nucleotide sequence ID" value="NZ_BPQX01000030.1"/>
</dbReference>
<protein>
    <submittedName>
        <fullName evidence="1">Uncharacterized protein</fullName>
    </submittedName>
</protein>
<evidence type="ECO:0000313" key="2">
    <source>
        <dbReference type="Proteomes" id="UP001236369"/>
    </source>
</evidence>
<accession>A0ABU0HQT0</accession>
<gene>
    <name evidence="1" type="ORF">QO016_004193</name>
</gene>
<organism evidence="1 2">
    <name type="scientific">Methylobacterium persicinum</name>
    <dbReference type="NCBI Taxonomy" id="374426"/>
    <lineage>
        <taxon>Bacteria</taxon>
        <taxon>Pseudomonadati</taxon>
        <taxon>Pseudomonadota</taxon>
        <taxon>Alphaproteobacteria</taxon>
        <taxon>Hyphomicrobiales</taxon>
        <taxon>Methylobacteriaceae</taxon>
        <taxon>Methylobacterium</taxon>
    </lineage>
</organism>
<name>A0ABU0HQT0_9HYPH</name>
<keyword evidence="2" id="KW-1185">Reference proteome</keyword>
<evidence type="ECO:0000313" key="1">
    <source>
        <dbReference type="EMBL" id="MDQ0444676.1"/>
    </source>
</evidence>
<proteinExistence type="predicted"/>
<reference evidence="1 2" key="1">
    <citation type="submission" date="2023-07" db="EMBL/GenBank/DDBJ databases">
        <title>Genomic Encyclopedia of Type Strains, Phase IV (KMG-IV): sequencing the most valuable type-strain genomes for metagenomic binning, comparative biology and taxonomic classification.</title>
        <authorList>
            <person name="Goeker M."/>
        </authorList>
    </citation>
    <scope>NUCLEOTIDE SEQUENCE [LARGE SCALE GENOMIC DNA]</scope>
    <source>
        <strain evidence="1 2">DSM 19562</strain>
    </source>
</reference>
<dbReference type="Proteomes" id="UP001236369">
    <property type="component" value="Unassembled WGS sequence"/>
</dbReference>